<evidence type="ECO:0000313" key="5">
    <source>
        <dbReference type="EMBL" id="PZM95928.1"/>
    </source>
</evidence>
<proteinExistence type="inferred from homology"/>
<keyword evidence="3" id="KW-0963">Cytoplasm</keyword>
<dbReference type="InterPro" id="IPR025734">
    <property type="entry name" value="EspG"/>
</dbReference>
<protein>
    <submittedName>
        <fullName evidence="5">ESX secretion-associated protein EspG</fullName>
    </submittedName>
</protein>
<organism evidence="5">
    <name type="scientific">Thermocrispum agreste</name>
    <dbReference type="NCBI Taxonomy" id="37925"/>
    <lineage>
        <taxon>Bacteria</taxon>
        <taxon>Bacillati</taxon>
        <taxon>Actinomycetota</taxon>
        <taxon>Actinomycetes</taxon>
        <taxon>Pseudonocardiales</taxon>
        <taxon>Pseudonocardiaceae</taxon>
        <taxon>Thermocrispum</taxon>
    </lineage>
</organism>
<accession>A0A2W4JCY2</accession>
<dbReference type="AlphaFoldDB" id="A0A2W4JCY2"/>
<evidence type="ECO:0000256" key="1">
    <source>
        <dbReference type="ARBA" id="ARBA00004496"/>
    </source>
</evidence>
<dbReference type="STRING" id="1111738.GCA_000427905_03301"/>
<evidence type="ECO:0000256" key="4">
    <source>
        <dbReference type="ARBA" id="ARBA00023186"/>
    </source>
</evidence>
<dbReference type="EMBL" id="QGUI01000432">
    <property type="protein sequence ID" value="PZM95928.1"/>
    <property type="molecule type" value="Genomic_DNA"/>
</dbReference>
<comment type="similarity">
    <text evidence="2">Belongs to the EspG family.</text>
</comment>
<reference evidence="5" key="1">
    <citation type="submission" date="2018-05" db="EMBL/GenBank/DDBJ databases">
        <authorList>
            <person name="Lanie J.A."/>
            <person name="Ng W.-L."/>
            <person name="Kazmierczak K.M."/>
            <person name="Andrzejewski T.M."/>
            <person name="Davidsen T.M."/>
            <person name="Wayne K.J."/>
            <person name="Tettelin H."/>
            <person name="Glass J.I."/>
            <person name="Rusch D."/>
            <person name="Podicherti R."/>
            <person name="Tsui H.-C.T."/>
            <person name="Winkler M.E."/>
        </authorList>
    </citation>
    <scope>NUCLEOTIDE SEQUENCE</scope>
    <source>
        <strain evidence="5">ZC4RG45</strain>
    </source>
</reference>
<evidence type="ECO:0000256" key="2">
    <source>
        <dbReference type="ARBA" id="ARBA00006411"/>
    </source>
</evidence>
<name>A0A2W4JCY2_9PSEU</name>
<gene>
    <name evidence="5" type="ORF">DIU77_11615</name>
</gene>
<sequence length="251" mass="27121">MVLSTVEFDVLWEEERLGTRHVALETPSPGATYAERAEIVEKAWMSLAERGLANGRRADNDLLDVMGLLAAPEISIDVWVWAPEQRVSGLAACSGNYAVLGVVDGDEVWLVPAQPSTLAESAVSVIGELGPGVGQTVSIPHDVLIEAAGIARGDAHALVTALQDRGVPLYTAQELAGMLLGQQARGQWGAQRRTPDGVTRRCEYVVAFHDTDAGRYLMQVERNPDGVEWCTVTPADNALLAQRVWELLEQV</sequence>
<comment type="subcellular location">
    <subcellularLocation>
        <location evidence="1">Cytoplasm</location>
    </subcellularLocation>
</comment>
<dbReference type="Pfam" id="PF14011">
    <property type="entry name" value="ESX-1_EspG"/>
    <property type="match status" value="1"/>
</dbReference>
<keyword evidence="4" id="KW-0143">Chaperone</keyword>
<evidence type="ECO:0000256" key="3">
    <source>
        <dbReference type="ARBA" id="ARBA00022490"/>
    </source>
</evidence>
<comment type="caution">
    <text evidence="5">The sequence shown here is derived from an EMBL/GenBank/DDBJ whole genome shotgun (WGS) entry which is preliminary data.</text>
</comment>